<feature type="transmembrane region" description="Helical" evidence="5">
    <location>
        <begin position="281"/>
        <end position="301"/>
    </location>
</feature>
<comment type="subcellular location">
    <subcellularLocation>
        <location evidence="1">Membrane</location>
        <topology evidence="1">Single-pass membrane protein</topology>
    </subcellularLocation>
</comment>
<keyword evidence="3 5" id="KW-1133">Transmembrane helix</keyword>
<keyword evidence="4 5" id="KW-0472">Membrane</keyword>
<proteinExistence type="predicted"/>
<feature type="signal peptide" evidence="6">
    <location>
        <begin position="1"/>
        <end position="15"/>
    </location>
</feature>
<dbReference type="PANTHER" id="PTHR35285">
    <property type="entry name" value="2-C-METHYL-D-ERYTHRITOL 4-PHOSPHATE CYTIDYLYLTRANSFERASE"/>
    <property type="match status" value="1"/>
</dbReference>
<evidence type="ECO:0000313" key="9">
    <source>
        <dbReference type="Proteomes" id="UP001418222"/>
    </source>
</evidence>
<organism evidence="8 9">
    <name type="scientific">Platanthera zijinensis</name>
    <dbReference type="NCBI Taxonomy" id="2320716"/>
    <lineage>
        <taxon>Eukaryota</taxon>
        <taxon>Viridiplantae</taxon>
        <taxon>Streptophyta</taxon>
        <taxon>Embryophyta</taxon>
        <taxon>Tracheophyta</taxon>
        <taxon>Spermatophyta</taxon>
        <taxon>Magnoliopsida</taxon>
        <taxon>Liliopsida</taxon>
        <taxon>Asparagales</taxon>
        <taxon>Orchidaceae</taxon>
        <taxon>Orchidoideae</taxon>
        <taxon>Orchideae</taxon>
        <taxon>Orchidinae</taxon>
        <taxon>Platanthera</taxon>
    </lineage>
</organism>
<dbReference type="PANTHER" id="PTHR35285:SF1">
    <property type="entry name" value="2-C-METHYL-D-ERYTHRITOL 4-PHOSPHATE CYTIDYLYLTRANSFERASE"/>
    <property type="match status" value="1"/>
</dbReference>
<dbReference type="GO" id="GO:0016020">
    <property type="term" value="C:membrane"/>
    <property type="evidence" value="ECO:0007669"/>
    <property type="project" value="UniProtKB-SubCell"/>
</dbReference>
<dbReference type="Proteomes" id="UP001418222">
    <property type="component" value="Unassembled WGS sequence"/>
</dbReference>
<evidence type="ECO:0000256" key="5">
    <source>
        <dbReference type="SAM" id="Phobius"/>
    </source>
</evidence>
<evidence type="ECO:0000256" key="1">
    <source>
        <dbReference type="ARBA" id="ARBA00004167"/>
    </source>
</evidence>
<evidence type="ECO:0000256" key="2">
    <source>
        <dbReference type="ARBA" id="ARBA00022692"/>
    </source>
</evidence>
<comment type="caution">
    <text evidence="8">The sequence shown here is derived from an EMBL/GenBank/DDBJ whole genome shotgun (WGS) entry which is preliminary data.</text>
</comment>
<dbReference type="EMBL" id="JBBWWQ010000015">
    <property type="protein sequence ID" value="KAK8928958.1"/>
    <property type="molecule type" value="Genomic_DNA"/>
</dbReference>
<keyword evidence="2 5" id="KW-0812">Transmembrane</keyword>
<protein>
    <recommendedName>
        <fullName evidence="7">V-type proton ATPase subunit S1/VOA1 transmembrane domain-containing protein</fullName>
    </recommendedName>
</protein>
<evidence type="ECO:0000256" key="3">
    <source>
        <dbReference type="ARBA" id="ARBA00022989"/>
    </source>
</evidence>
<name>A0AAP0B5V7_9ASPA</name>
<reference evidence="8 9" key="1">
    <citation type="journal article" date="2022" name="Nat. Plants">
        <title>Genomes of leafy and leafless Platanthera orchids illuminate the evolution of mycoheterotrophy.</title>
        <authorList>
            <person name="Li M.H."/>
            <person name="Liu K.W."/>
            <person name="Li Z."/>
            <person name="Lu H.C."/>
            <person name="Ye Q.L."/>
            <person name="Zhang D."/>
            <person name="Wang J.Y."/>
            <person name="Li Y.F."/>
            <person name="Zhong Z.M."/>
            <person name="Liu X."/>
            <person name="Yu X."/>
            <person name="Liu D.K."/>
            <person name="Tu X.D."/>
            <person name="Liu B."/>
            <person name="Hao Y."/>
            <person name="Liao X.Y."/>
            <person name="Jiang Y.T."/>
            <person name="Sun W.H."/>
            <person name="Chen J."/>
            <person name="Chen Y.Q."/>
            <person name="Ai Y."/>
            <person name="Zhai J.W."/>
            <person name="Wu S.S."/>
            <person name="Zhou Z."/>
            <person name="Hsiao Y.Y."/>
            <person name="Wu W.L."/>
            <person name="Chen Y.Y."/>
            <person name="Lin Y.F."/>
            <person name="Hsu J.L."/>
            <person name="Li C.Y."/>
            <person name="Wang Z.W."/>
            <person name="Zhao X."/>
            <person name="Zhong W.Y."/>
            <person name="Ma X.K."/>
            <person name="Ma L."/>
            <person name="Huang J."/>
            <person name="Chen G.Z."/>
            <person name="Huang M.Z."/>
            <person name="Huang L."/>
            <person name="Peng D.H."/>
            <person name="Luo Y.B."/>
            <person name="Zou S.Q."/>
            <person name="Chen S.P."/>
            <person name="Lan S."/>
            <person name="Tsai W.C."/>
            <person name="Van de Peer Y."/>
            <person name="Liu Z.J."/>
        </authorList>
    </citation>
    <scope>NUCLEOTIDE SEQUENCE [LARGE SCALE GENOMIC DNA]</scope>
    <source>
        <strain evidence="8">Lor287</strain>
    </source>
</reference>
<feature type="domain" description="V-type proton ATPase subunit S1/VOA1 transmembrane" evidence="7">
    <location>
        <begin position="277"/>
        <end position="308"/>
    </location>
</feature>
<evidence type="ECO:0000256" key="4">
    <source>
        <dbReference type="ARBA" id="ARBA00023136"/>
    </source>
</evidence>
<feature type="chain" id="PRO_5042990250" description="V-type proton ATPase subunit S1/VOA1 transmembrane domain-containing protein" evidence="6">
    <location>
        <begin position="16"/>
        <end position="313"/>
    </location>
</feature>
<sequence>MEVKAIFLAFGLIAAQLIHVCSSPATVPAFLWSRLSHRKSRDNVKEAVNYQTISPNNLAKFVLSEGGWSNFVCTGKNPHHNVDVALVFIGKELQISDISSSNHQDPTLINLLKQSFRSSNVSVAFPYIAVSDENETLENSLISGFFENCGHELEVKNFAYMGSCSLKGQNLKKIGGLRSFQDFIDAKMAGLRGRTDLIVFCGESSEESIHNESEGNVLSKIVDFLELSGSTYTVLYASNPYSSNLYTSHLAMRFLAEENSSTNSTHCDGVCELKSSLLEGLFVAIVLLIILISGLCCMMGIDTPTRFETAPDS</sequence>
<keyword evidence="9" id="KW-1185">Reference proteome</keyword>
<dbReference type="AlphaFoldDB" id="A0AAP0B5V7"/>
<evidence type="ECO:0000259" key="7">
    <source>
        <dbReference type="Pfam" id="PF20520"/>
    </source>
</evidence>
<dbReference type="InterPro" id="IPR046756">
    <property type="entry name" value="VAS1/VOA1_TM"/>
</dbReference>
<keyword evidence="6" id="KW-0732">Signal</keyword>
<gene>
    <name evidence="8" type="ORF">KSP39_PZI017690</name>
</gene>
<dbReference type="Pfam" id="PF20520">
    <property type="entry name" value="Ac45-VOA1_TM"/>
    <property type="match status" value="1"/>
</dbReference>
<accession>A0AAP0B5V7</accession>
<evidence type="ECO:0000256" key="6">
    <source>
        <dbReference type="SAM" id="SignalP"/>
    </source>
</evidence>
<evidence type="ECO:0000313" key="8">
    <source>
        <dbReference type="EMBL" id="KAK8928958.1"/>
    </source>
</evidence>